<dbReference type="InterPro" id="IPR016040">
    <property type="entry name" value="NAD(P)-bd_dom"/>
</dbReference>
<dbReference type="CDD" id="cd05243">
    <property type="entry name" value="SDR_a5"/>
    <property type="match status" value="1"/>
</dbReference>
<name>A0A1I3V4D0_9GAMM</name>
<dbReference type="STRING" id="45496.SAMN04488079_102221"/>
<dbReference type="Gene3D" id="3.40.50.720">
    <property type="entry name" value="NAD(P)-binding Rossmann-like Domain"/>
    <property type="match status" value="1"/>
</dbReference>
<dbReference type="SUPFAM" id="SSF51735">
    <property type="entry name" value="NAD(P)-binding Rossmann-fold domains"/>
    <property type="match status" value="1"/>
</dbReference>
<dbReference type="OrthoDB" id="109735at2"/>
<evidence type="ECO:0000313" key="3">
    <source>
        <dbReference type="Proteomes" id="UP000198924"/>
    </source>
</evidence>
<reference evidence="3" key="1">
    <citation type="submission" date="2016-10" db="EMBL/GenBank/DDBJ databases">
        <authorList>
            <person name="Varghese N."/>
            <person name="Submissions S."/>
        </authorList>
    </citation>
    <scope>NUCLEOTIDE SEQUENCE [LARGE SCALE GENOMIC DNA]</scope>
    <source>
        <strain evidence="3">DSM 11578</strain>
    </source>
</reference>
<protein>
    <submittedName>
        <fullName evidence="2">Uncharacterized conserved protein YbjT, contains NAD(P)-binding and DUF2867 domains</fullName>
    </submittedName>
</protein>
<dbReference type="AlphaFoldDB" id="A0A1I3V4D0"/>
<dbReference type="PANTHER" id="PTHR15020">
    <property type="entry name" value="FLAVIN REDUCTASE-RELATED"/>
    <property type="match status" value="1"/>
</dbReference>
<feature type="domain" description="NAD(P)-binding" evidence="1">
    <location>
        <begin position="8"/>
        <end position="190"/>
    </location>
</feature>
<sequence>MSKTLVIGANGQIGKQLITLLCADDSPVKAMIRDSQQASYFQELGAETIIADLESPLPEKAFEDCDKVVFTAGSGGKTGADKTILIDLWSAVKAIDMAKKYNIKQFVMVSARDAGNPETGTEAIKHYNICKHFADQYLLASGVPYTILRPGKLIDDKATGHISTQRTGQADKDVITRADVAACIQFCLNHTESINQIDELYNGDETIRDAFINSVSGRLG</sequence>
<accession>A0A1I3V4D0</accession>
<evidence type="ECO:0000259" key="1">
    <source>
        <dbReference type="Pfam" id="PF13460"/>
    </source>
</evidence>
<dbReference type="InterPro" id="IPR036291">
    <property type="entry name" value="NAD(P)-bd_dom_sf"/>
</dbReference>
<gene>
    <name evidence="2" type="ORF">SAMN04488079_102221</name>
</gene>
<dbReference type="EMBL" id="FOSH01000002">
    <property type="protein sequence ID" value="SFJ89773.1"/>
    <property type="molecule type" value="Genomic_DNA"/>
</dbReference>
<evidence type="ECO:0000313" key="2">
    <source>
        <dbReference type="EMBL" id="SFJ89773.1"/>
    </source>
</evidence>
<dbReference type="Pfam" id="PF13460">
    <property type="entry name" value="NAD_binding_10"/>
    <property type="match status" value="1"/>
</dbReference>
<dbReference type="PANTHER" id="PTHR15020:SF50">
    <property type="entry name" value="UPF0659 PROTEIN YMR090W"/>
    <property type="match status" value="1"/>
</dbReference>
<proteinExistence type="predicted"/>
<keyword evidence="3" id="KW-1185">Reference proteome</keyword>
<organism evidence="2 3">
    <name type="scientific">Methylophaga sulfidovorans</name>
    <dbReference type="NCBI Taxonomy" id="45496"/>
    <lineage>
        <taxon>Bacteria</taxon>
        <taxon>Pseudomonadati</taxon>
        <taxon>Pseudomonadota</taxon>
        <taxon>Gammaproteobacteria</taxon>
        <taxon>Thiotrichales</taxon>
        <taxon>Piscirickettsiaceae</taxon>
        <taxon>Methylophaga</taxon>
    </lineage>
</organism>
<dbReference type="Proteomes" id="UP000198924">
    <property type="component" value="Unassembled WGS sequence"/>
</dbReference>
<dbReference type="RefSeq" id="WP_091711600.1">
    <property type="nucleotide sequence ID" value="NZ_FOSH01000002.1"/>
</dbReference>